<dbReference type="Gene3D" id="3.40.605.10">
    <property type="entry name" value="Aldehyde Dehydrogenase, Chain A, domain 1"/>
    <property type="match status" value="1"/>
</dbReference>
<dbReference type="CDD" id="cd07099">
    <property type="entry name" value="ALDH_DDALDH"/>
    <property type="match status" value="1"/>
</dbReference>
<dbReference type="InterPro" id="IPR015590">
    <property type="entry name" value="Aldehyde_DH_dom"/>
</dbReference>
<evidence type="ECO:0000256" key="5">
    <source>
        <dbReference type="PIRNR" id="PIRNR036492"/>
    </source>
</evidence>
<evidence type="ECO:0000313" key="11">
    <source>
        <dbReference type="Proteomes" id="UP000535491"/>
    </source>
</evidence>
<dbReference type="RefSeq" id="WP_181750074.1">
    <property type="nucleotide sequence ID" value="NZ_JACEIQ010000001.1"/>
</dbReference>
<dbReference type="EMBL" id="JACEIQ010000001">
    <property type="protein sequence ID" value="MBA4492845.1"/>
    <property type="molecule type" value="Genomic_DNA"/>
</dbReference>
<evidence type="ECO:0000256" key="6">
    <source>
        <dbReference type="PIRSR" id="PIRSR036492-1"/>
    </source>
</evidence>
<evidence type="ECO:0000256" key="8">
    <source>
        <dbReference type="RuleBase" id="RU003345"/>
    </source>
</evidence>
<dbReference type="InterPro" id="IPR016161">
    <property type="entry name" value="Ald_DH/histidinol_DH"/>
</dbReference>
<sequence>MGYIDILNPSTGEMIGSMEEKTKEEVTLAMEQARAAFPSWKELSLSKRLDYMKQLREYLVEHADELVEKIASDTGKVHIEALMSEIFATVDFIRYYEKNADSILKPKKVPTPLVLYGRHSEVQYRPIGVVAIISPWNNPFQLSLVPAITALTAGNTVLLKPSEITPLTSLLIEEILTTVSFPEGVVQVLHGGKKTGKHLIQSRPDKIFFTGSVATGKKIMAAAAEHLIPVHLELGGKDPMIIFADADLERAANAAVWGAFTNAGQSCMSVERLYVEFSVYGAVISRLKEKAEQLRIGNGANDDVGSMTSPRQFKVVQEHIADAVSKGATLLCGGKQLHDDTLHFEPTVLVDVNHSMKIMQEETLGPVIAIMPFSSEEEAVRLANDSVYGLNCSIWTRDTKKAERISRQMEYGNICINDVMINAANPHLPFGGIKQSGFGRYHGPEGLLSFCHSVSVTHSKNSRAKDLNWYPYEQDQLEAIRKILHTLHGKNKKISPKEIKELYEKLMK</sequence>
<dbReference type="PIRSF" id="PIRSF036492">
    <property type="entry name" value="ALDH"/>
    <property type="match status" value="1"/>
</dbReference>
<dbReference type="InterPro" id="IPR012394">
    <property type="entry name" value="Aldehyde_DH_NAD(P)"/>
</dbReference>
<dbReference type="AlphaFoldDB" id="A0A7W2A6S8"/>
<dbReference type="InterPro" id="IPR016162">
    <property type="entry name" value="Ald_DH_N"/>
</dbReference>
<comment type="function">
    <text evidence="4">Part of the sulfo-TAL (or sulfo-SFT) pathway, a D-sulfoquinovose degradation pathway that produces sulfolactate (SL). Catalyzes the oxidation of 3-sulfolactaldehyde (SLA) to sulfolactate (SL).</text>
</comment>
<gene>
    <name evidence="10" type="ORF">H1191_00770</name>
</gene>
<accession>A0A7W2A6S8</accession>
<organism evidence="10 11">
    <name type="scientific">Paenactinomyces guangxiensis</name>
    <dbReference type="NCBI Taxonomy" id="1490290"/>
    <lineage>
        <taxon>Bacteria</taxon>
        <taxon>Bacillati</taxon>
        <taxon>Bacillota</taxon>
        <taxon>Bacilli</taxon>
        <taxon>Bacillales</taxon>
        <taxon>Thermoactinomycetaceae</taxon>
        <taxon>Paenactinomyces</taxon>
    </lineage>
</organism>
<keyword evidence="11" id="KW-1185">Reference proteome</keyword>
<evidence type="ECO:0000256" key="1">
    <source>
        <dbReference type="ARBA" id="ARBA00009986"/>
    </source>
</evidence>
<dbReference type="Pfam" id="PF00171">
    <property type="entry name" value="Aldedh"/>
    <property type="match status" value="1"/>
</dbReference>
<dbReference type="PANTHER" id="PTHR11699">
    <property type="entry name" value="ALDEHYDE DEHYDROGENASE-RELATED"/>
    <property type="match status" value="1"/>
</dbReference>
<dbReference type="FunFam" id="3.40.605.10:FF:000007">
    <property type="entry name" value="NAD/NADP-dependent betaine aldehyde dehydrogenase"/>
    <property type="match status" value="1"/>
</dbReference>
<reference evidence="10 11" key="1">
    <citation type="submission" date="2020-07" db="EMBL/GenBank/DDBJ databases">
        <authorList>
            <person name="Feng H."/>
        </authorList>
    </citation>
    <scope>NUCLEOTIDE SEQUENCE [LARGE SCALE GENOMIC DNA]</scope>
    <source>
        <strain evidence="11">s-10</strain>
    </source>
</reference>
<name>A0A7W2A6S8_9BACL</name>
<proteinExistence type="inferred from homology"/>
<evidence type="ECO:0000256" key="3">
    <source>
        <dbReference type="ARBA" id="ARBA00050326"/>
    </source>
</evidence>
<dbReference type="GO" id="GO:0006081">
    <property type="term" value="P:aldehyde metabolic process"/>
    <property type="evidence" value="ECO:0007669"/>
    <property type="project" value="InterPro"/>
</dbReference>
<evidence type="ECO:0000256" key="2">
    <source>
        <dbReference type="ARBA" id="ARBA00023002"/>
    </source>
</evidence>
<comment type="caution">
    <text evidence="10">The sequence shown here is derived from an EMBL/GenBank/DDBJ whole genome shotgun (WGS) entry which is preliminary data.</text>
</comment>
<dbReference type="Gene3D" id="3.40.309.10">
    <property type="entry name" value="Aldehyde Dehydrogenase, Chain A, domain 2"/>
    <property type="match status" value="1"/>
</dbReference>
<comment type="catalytic activity">
    <reaction evidence="3">
        <text>(2S)-3-sulfolactaldehyde + NAD(+) + H2O = (2S)-3-sulfolactate + NADH + 2 H(+)</text>
        <dbReference type="Rhea" id="RHEA:47932"/>
        <dbReference type="ChEBI" id="CHEBI:15377"/>
        <dbReference type="ChEBI" id="CHEBI:15378"/>
        <dbReference type="ChEBI" id="CHEBI:57540"/>
        <dbReference type="ChEBI" id="CHEBI:57945"/>
        <dbReference type="ChEBI" id="CHEBI:61289"/>
        <dbReference type="ChEBI" id="CHEBI:90109"/>
        <dbReference type="EC" id="1.2.1.97"/>
    </reaction>
    <physiologicalReaction direction="left-to-right" evidence="3">
        <dbReference type="Rhea" id="RHEA:47933"/>
    </physiologicalReaction>
</comment>
<evidence type="ECO:0000313" key="10">
    <source>
        <dbReference type="EMBL" id="MBA4492845.1"/>
    </source>
</evidence>
<feature type="active site" evidence="6">
    <location>
        <position position="267"/>
    </location>
</feature>
<dbReference type="GO" id="GO:0016620">
    <property type="term" value="F:oxidoreductase activity, acting on the aldehyde or oxo group of donors, NAD or NADP as acceptor"/>
    <property type="evidence" value="ECO:0007669"/>
    <property type="project" value="InterPro"/>
</dbReference>
<comment type="similarity">
    <text evidence="1 5 8">Belongs to the aldehyde dehydrogenase family.</text>
</comment>
<dbReference type="FunFam" id="3.40.309.10:FF:000009">
    <property type="entry name" value="Aldehyde dehydrogenase A"/>
    <property type="match status" value="1"/>
</dbReference>
<dbReference type="Proteomes" id="UP000535491">
    <property type="component" value="Unassembled WGS sequence"/>
</dbReference>
<feature type="domain" description="Aldehyde dehydrogenase" evidence="9">
    <location>
        <begin position="4"/>
        <end position="453"/>
    </location>
</feature>
<evidence type="ECO:0000259" key="9">
    <source>
        <dbReference type="Pfam" id="PF00171"/>
    </source>
</evidence>
<feature type="active site" evidence="6 7">
    <location>
        <position position="233"/>
    </location>
</feature>
<evidence type="ECO:0000256" key="4">
    <source>
        <dbReference type="ARBA" id="ARBA00054572"/>
    </source>
</evidence>
<dbReference type="InterPro" id="IPR016163">
    <property type="entry name" value="Ald_DH_C"/>
</dbReference>
<dbReference type="PROSITE" id="PS00687">
    <property type="entry name" value="ALDEHYDE_DEHYDR_GLU"/>
    <property type="match status" value="1"/>
</dbReference>
<dbReference type="SUPFAM" id="SSF53720">
    <property type="entry name" value="ALDH-like"/>
    <property type="match status" value="1"/>
</dbReference>
<evidence type="ECO:0000256" key="7">
    <source>
        <dbReference type="PROSITE-ProRule" id="PRU10007"/>
    </source>
</evidence>
<keyword evidence="2 5" id="KW-0560">Oxidoreductase</keyword>
<dbReference type="InterPro" id="IPR029510">
    <property type="entry name" value="Ald_DH_CS_GLU"/>
</dbReference>
<protein>
    <recommendedName>
        <fullName evidence="5">Aldehyde dehydrogenase</fullName>
    </recommendedName>
</protein>